<reference evidence="1" key="2">
    <citation type="submission" date="2021-01" db="EMBL/GenBank/DDBJ databases">
        <authorList>
            <person name="Schikora-Tamarit M.A."/>
        </authorList>
    </citation>
    <scope>NUCLEOTIDE SEQUENCE</scope>
    <source>
        <strain evidence="1">CBS2887</strain>
    </source>
</reference>
<comment type="caution">
    <text evidence="1">The sequence shown here is derived from an EMBL/GenBank/DDBJ whole genome shotgun (WGS) entry which is preliminary data.</text>
</comment>
<gene>
    <name evidence="1" type="ORF">WICPIJ_003811</name>
</gene>
<protein>
    <submittedName>
        <fullName evidence="1">Uncharacterized protein</fullName>
    </submittedName>
</protein>
<keyword evidence="2" id="KW-1185">Reference proteome</keyword>
<sequence>MIKIRALGFPAEDGVAPAAAVAGVPGAGVVLALALAPFDGVEPAWDLDSSHDSALDFGLIESKSEAIINPPFGPGTIVKSLSKDLSLNFVELEFMEDLFGPEDLFGSIAGDPTSWNEPCNEIMNPDI</sequence>
<dbReference type="AlphaFoldDB" id="A0A9P8Q6G6"/>
<name>A0A9P8Q6G6_WICPI</name>
<dbReference type="EMBL" id="JAEUBG010002094">
    <property type="protein sequence ID" value="KAH3685217.1"/>
    <property type="molecule type" value="Genomic_DNA"/>
</dbReference>
<reference evidence="1" key="1">
    <citation type="journal article" date="2021" name="Open Biol.">
        <title>Shared evolutionary footprints suggest mitochondrial oxidative damage underlies multiple complex I losses in fungi.</title>
        <authorList>
            <person name="Schikora-Tamarit M.A."/>
            <person name="Marcet-Houben M."/>
            <person name="Nosek J."/>
            <person name="Gabaldon T."/>
        </authorList>
    </citation>
    <scope>NUCLEOTIDE SEQUENCE</scope>
    <source>
        <strain evidence="1">CBS2887</strain>
    </source>
</reference>
<proteinExistence type="predicted"/>
<evidence type="ECO:0000313" key="1">
    <source>
        <dbReference type="EMBL" id="KAH3685217.1"/>
    </source>
</evidence>
<accession>A0A9P8Q6G6</accession>
<dbReference type="Proteomes" id="UP000774326">
    <property type="component" value="Unassembled WGS sequence"/>
</dbReference>
<organism evidence="1 2">
    <name type="scientific">Wickerhamomyces pijperi</name>
    <name type="common">Yeast</name>
    <name type="synonym">Pichia pijperi</name>
    <dbReference type="NCBI Taxonomy" id="599730"/>
    <lineage>
        <taxon>Eukaryota</taxon>
        <taxon>Fungi</taxon>
        <taxon>Dikarya</taxon>
        <taxon>Ascomycota</taxon>
        <taxon>Saccharomycotina</taxon>
        <taxon>Saccharomycetes</taxon>
        <taxon>Phaffomycetales</taxon>
        <taxon>Wickerhamomycetaceae</taxon>
        <taxon>Wickerhamomyces</taxon>
    </lineage>
</organism>
<evidence type="ECO:0000313" key="2">
    <source>
        <dbReference type="Proteomes" id="UP000774326"/>
    </source>
</evidence>